<evidence type="ECO:0000313" key="2">
    <source>
        <dbReference type="Proteomes" id="UP000694864"/>
    </source>
</evidence>
<gene>
    <name evidence="3" type="primary">LOC104727787</name>
</gene>
<accession>A0ABM0URS8</accession>
<sequence>MWIYGTISPSLLDTVLKSRCTARELWITIENMFPDNKEARAIQLENELRSFTIGDLSMHDYCQKLKSLSDLLANVDSPVSERAMVMHMLNGLSEKFDNIHNVIQHKSPFPSFAAARSMLILKEERLNKPSKPATPAPLDHSTPHLLYTSTSPTAPSPDPDTANRSYNQQPYPSSLNHGHQNRGRGRGRNNNYRGRGRHNTSWRPQHSSYFPAPPQQQQWHPQSWAPNPQHCRSSPMAYHVSTALPSKANILGPYHPTVPTGPQMPTIIPSNISQAFGTMTLQNPQDSNWYMDTGATGHITSEPGLEHPKTSTPM</sequence>
<proteinExistence type="predicted"/>
<protein>
    <submittedName>
        <fullName evidence="3">Developmental and secondary metabolism regulator VEA1-like</fullName>
    </submittedName>
</protein>
<dbReference type="Proteomes" id="UP000694864">
    <property type="component" value="Chromosome 11"/>
</dbReference>
<dbReference type="PANTHER" id="PTHR47481">
    <property type="match status" value="1"/>
</dbReference>
<dbReference type="PANTHER" id="PTHR47481:SF10">
    <property type="entry name" value="COPIA-LIKE POLYPROTEIN_RETROTRANSPOSON"/>
    <property type="match status" value="1"/>
</dbReference>
<keyword evidence="2" id="KW-1185">Reference proteome</keyword>
<reference evidence="3" key="2">
    <citation type="submission" date="2025-08" db="UniProtKB">
        <authorList>
            <consortium name="RefSeq"/>
        </authorList>
    </citation>
    <scope>IDENTIFICATION</scope>
    <source>
        <tissue evidence="3">Leaf</tissue>
    </source>
</reference>
<reference evidence="2" key="1">
    <citation type="journal article" date="2014" name="Nat. Commun.">
        <title>The emerging biofuel crop Camelina sativa retains a highly undifferentiated hexaploid genome structure.</title>
        <authorList>
            <person name="Kagale S."/>
            <person name="Koh C."/>
            <person name="Nixon J."/>
            <person name="Bollina V."/>
            <person name="Clarke W.E."/>
            <person name="Tuteja R."/>
            <person name="Spillane C."/>
            <person name="Robinson S.J."/>
            <person name="Links M.G."/>
            <person name="Clarke C."/>
            <person name="Higgins E.E."/>
            <person name="Huebert T."/>
            <person name="Sharpe A.G."/>
            <person name="Parkin I.A."/>
        </authorList>
    </citation>
    <scope>NUCLEOTIDE SEQUENCE [LARGE SCALE GENOMIC DNA]</scope>
    <source>
        <strain evidence="2">cv. DH55</strain>
    </source>
</reference>
<dbReference type="GeneID" id="104727787"/>
<feature type="compositionally biased region" description="Polar residues" evidence="1">
    <location>
        <begin position="163"/>
        <end position="175"/>
    </location>
</feature>
<name>A0ABM0URS8_CAMSA</name>
<dbReference type="Pfam" id="PF14223">
    <property type="entry name" value="Retrotran_gag_2"/>
    <property type="match status" value="1"/>
</dbReference>
<feature type="region of interest" description="Disordered" evidence="1">
    <location>
        <begin position="128"/>
        <end position="232"/>
    </location>
</feature>
<dbReference type="RefSeq" id="XP_010445162.1">
    <property type="nucleotide sequence ID" value="XM_010446860.1"/>
</dbReference>
<evidence type="ECO:0000256" key="1">
    <source>
        <dbReference type="SAM" id="MobiDB-lite"/>
    </source>
</evidence>
<evidence type="ECO:0000313" key="3">
    <source>
        <dbReference type="RefSeq" id="XP_010445162.1"/>
    </source>
</evidence>
<feature type="compositionally biased region" description="Low complexity" evidence="1">
    <location>
        <begin position="215"/>
        <end position="226"/>
    </location>
</feature>
<organism evidence="2 3">
    <name type="scientific">Camelina sativa</name>
    <name type="common">False flax</name>
    <name type="synonym">Myagrum sativum</name>
    <dbReference type="NCBI Taxonomy" id="90675"/>
    <lineage>
        <taxon>Eukaryota</taxon>
        <taxon>Viridiplantae</taxon>
        <taxon>Streptophyta</taxon>
        <taxon>Embryophyta</taxon>
        <taxon>Tracheophyta</taxon>
        <taxon>Spermatophyta</taxon>
        <taxon>Magnoliopsida</taxon>
        <taxon>eudicotyledons</taxon>
        <taxon>Gunneridae</taxon>
        <taxon>Pentapetalae</taxon>
        <taxon>rosids</taxon>
        <taxon>malvids</taxon>
        <taxon>Brassicales</taxon>
        <taxon>Brassicaceae</taxon>
        <taxon>Camelineae</taxon>
        <taxon>Camelina</taxon>
    </lineage>
</organism>